<organism evidence="1 2">
    <name type="scientific">Algoriphagus zhangzhouensis</name>
    <dbReference type="NCBI Taxonomy" id="1073327"/>
    <lineage>
        <taxon>Bacteria</taxon>
        <taxon>Pseudomonadati</taxon>
        <taxon>Bacteroidota</taxon>
        <taxon>Cytophagia</taxon>
        <taxon>Cytophagales</taxon>
        <taxon>Cyclobacteriaceae</taxon>
        <taxon>Algoriphagus</taxon>
    </lineage>
</organism>
<dbReference type="InterPro" id="IPR038636">
    <property type="entry name" value="Wzi_sf"/>
</dbReference>
<evidence type="ECO:0000313" key="2">
    <source>
        <dbReference type="Proteomes" id="UP000184609"/>
    </source>
</evidence>
<dbReference type="OrthoDB" id="1293009at2"/>
<dbReference type="InterPro" id="IPR026950">
    <property type="entry name" value="Caps_assemb_Wzi"/>
</dbReference>
<dbReference type="AlphaFoldDB" id="A0A1M7Z3P7"/>
<reference evidence="2" key="1">
    <citation type="submission" date="2016-12" db="EMBL/GenBank/DDBJ databases">
        <authorList>
            <person name="Varghese N."/>
            <person name="Submissions S."/>
        </authorList>
    </citation>
    <scope>NUCLEOTIDE SEQUENCE [LARGE SCALE GENOMIC DNA]</scope>
    <source>
        <strain evidence="2">DSM 25035</strain>
    </source>
</reference>
<dbReference type="Gene3D" id="2.40.160.130">
    <property type="entry name" value="Capsule assembly protein Wzi"/>
    <property type="match status" value="1"/>
</dbReference>
<proteinExistence type="predicted"/>
<sequence>MRICIFIILFFSITSFVFGQTLPVGFPIIEEMDRISQLKYSDSVLNDSYLIRLGSKIDSEKNIQLIKNIRFGFFPLNFSLFNNIERPYWYSPYAMIPSKGAQIYTSGGIYLSGKYFSIEVFPEFVFSSNSSFDGFSGFAEDNLNRRYFLDLRRGDSPELFGSGNYLKLGLGQSKIVSKLGAIELGLSNRNLWWGPGQWNSLTISNNAPGFLHGVFGTHRPAKTFFGSFEFQLISGFLNSKKYAPTQIKELNEEYFDPLEKRERYLNAISFSLNPKWVKGLHVGATRTVQTFRDSVNVKKFIDVFPVFWGITKEAVGSDLIGKSDKGRDQQISVFFRYIIYRLGFEFYGEYGRRDHALNIRDLILNPEHSRAFILGFNKTINLIDSKKILLRSEITHQLQSVNWITRPSSNQAWHTNGTVGGFSNFDQAMGVGIGTGSNIQIFELSVINNYNKIGFYSERLVQHADFYDVANLSSYGYKPWVDYTLGPIINHRWKNLLLSARVLFTYTNNYFWSQSNGVQDSFPTLNNKFSNSSQFNLIYYIK</sequence>
<gene>
    <name evidence="1" type="ORF">SAMN04488108_0056</name>
</gene>
<accession>A0A1M7Z3P7</accession>
<dbReference type="STRING" id="1073327.SAMN04488108_0056"/>
<evidence type="ECO:0000313" key="1">
    <source>
        <dbReference type="EMBL" id="SHO59420.1"/>
    </source>
</evidence>
<dbReference type="Pfam" id="PF14052">
    <property type="entry name" value="Caps_assemb_Wzi"/>
    <property type="match status" value="1"/>
</dbReference>
<dbReference type="Proteomes" id="UP000184609">
    <property type="component" value="Unassembled WGS sequence"/>
</dbReference>
<protein>
    <submittedName>
        <fullName evidence="1">Capsule assembly protein Wzi</fullName>
    </submittedName>
</protein>
<dbReference type="EMBL" id="FRXN01000001">
    <property type="protein sequence ID" value="SHO59420.1"/>
    <property type="molecule type" value="Genomic_DNA"/>
</dbReference>
<name>A0A1M7Z3P7_9BACT</name>
<keyword evidence="2" id="KW-1185">Reference proteome</keyword>